<dbReference type="InterPro" id="IPR023299">
    <property type="entry name" value="ATPase_P-typ_cyto_dom_N"/>
</dbReference>
<dbReference type="Gene3D" id="3.40.1110.10">
    <property type="entry name" value="Calcium-transporting ATPase, cytoplasmic domain N"/>
    <property type="match status" value="1"/>
</dbReference>
<dbReference type="AlphaFoldDB" id="A0A096C4Q7"/>
<dbReference type="Proteomes" id="UP000029538">
    <property type="component" value="Unassembled WGS sequence"/>
</dbReference>
<protein>
    <submittedName>
        <fullName evidence="1">Uncharacterized protein</fullName>
    </submittedName>
</protein>
<dbReference type="RefSeq" id="WP_036882544.1">
    <property type="nucleotide sequence ID" value="NZ_JRNR01000022.1"/>
</dbReference>
<comment type="caution">
    <text evidence="1">The sequence shown here is derived from an EMBL/GenBank/DDBJ whole genome shotgun (WGS) entry which is preliminary data.</text>
</comment>
<evidence type="ECO:0000313" key="1">
    <source>
        <dbReference type="EMBL" id="KGF49912.1"/>
    </source>
</evidence>
<proteinExistence type="predicted"/>
<dbReference type="GO" id="GO:0000166">
    <property type="term" value="F:nucleotide binding"/>
    <property type="evidence" value="ECO:0007669"/>
    <property type="project" value="InterPro"/>
</dbReference>
<evidence type="ECO:0000313" key="2">
    <source>
        <dbReference type="Proteomes" id="UP000029538"/>
    </source>
</evidence>
<name>A0A096C4Q7_9BACT</name>
<dbReference type="SUPFAM" id="SSF81660">
    <property type="entry name" value="Metal cation-transporting ATPase, ATP-binding domain N"/>
    <property type="match status" value="1"/>
</dbReference>
<reference evidence="1 2" key="1">
    <citation type="submission" date="2014-07" db="EMBL/GenBank/DDBJ databases">
        <authorList>
            <person name="McCorrison J."/>
            <person name="Sanka R."/>
            <person name="Torralba M."/>
            <person name="Gillis M."/>
            <person name="Haft D.H."/>
            <person name="Methe B."/>
            <person name="Sutton G."/>
            <person name="Nelson K.E."/>
        </authorList>
    </citation>
    <scope>NUCLEOTIDE SEQUENCE [LARGE SCALE GENOMIC DNA]</scope>
    <source>
        <strain evidence="1 2">DNF00882</strain>
    </source>
</reference>
<gene>
    <name evidence="1" type="ORF">HMPREF0654_03225</name>
</gene>
<sequence length="164" mass="18800">MTDIGEQLNQRHIYAHENAKTTTEFPEEYHDIIEFGILSSQTNPFDPMEKAIVKLGYDFLEHTEHIHTNWDMVKEYPLSREMMAMSRVFKNNETNHKTIAAKGAPEAIFDLCHLPTEEFNKYADAVKEMASAGLRVLGVAKANIIADTLPKEQHDFECEDKCVQ</sequence>
<dbReference type="Pfam" id="PF13246">
    <property type="entry name" value="Cation_ATPase"/>
    <property type="match status" value="1"/>
</dbReference>
<accession>A0A096C4Q7</accession>
<organism evidence="1 2">
    <name type="scientific">Prevotella disiens DNF00882</name>
    <dbReference type="NCBI Taxonomy" id="1401075"/>
    <lineage>
        <taxon>Bacteria</taxon>
        <taxon>Pseudomonadati</taxon>
        <taxon>Bacteroidota</taxon>
        <taxon>Bacteroidia</taxon>
        <taxon>Bacteroidales</taxon>
        <taxon>Prevotellaceae</taxon>
        <taxon>Prevotella</taxon>
    </lineage>
</organism>
<dbReference type="EMBL" id="JRNR01000022">
    <property type="protein sequence ID" value="KGF49912.1"/>
    <property type="molecule type" value="Genomic_DNA"/>
</dbReference>